<dbReference type="Gene3D" id="3.10.120.10">
    <property type="entry name" value="Cytochrome b5-like heme/steroid binding domain"/>
    <property type="match status" value="1"/>
</dbReference>
<keyword evidence="1" id="KW-1133">Transmembrane helix</keyword>
<name>A0A523UU22_UNCT6</name>
<dbReference type="SMART" id="SM01117">
    <property type="entry name" value="Cyt-b5"/>
    <property type="match status" value="1"/>
</dbReference>
<keyword evidence="1" id="KW-0472">Membrane</keyword>
<dbReference type="InterPro" id="IPR001199">
    <property type="entry name" value="Cyt_B5-like_heme/steroid-bd"/>
</dbReference>
<protein>
    <recommendedName>
        <fullName evidence="2">Cytochrome b5 heme-binding domain-containing protein</fullName>
    </recommendedName>
</protein>
<dbReference type="EMBL" id="SOJN01000070">
    <property type="protein sequence ID" value="TET46053.1"/>
    <property type="molecule type" value="Genomic_DNA"/>
</dbReference>
<dbReference type="Proteomes" id="UP000315525">
    <property type="component" value="Unassembled WGS sequence"/>
</dbReference>
<sequence>MVTSALFVVLFIGPKLKRGTKKAIPPEGGIFDPPTLSAFDGKDGRPAYVAYKGKVFDVTGLKLWQNGAHMKHSSGSDLTDALSKAPHGEEKLESLENIGSYDAARKPEKTAPQKAFYFIAYMNLVIVFLVLFVIALLRWGMWISLR</sequence>
<proteinExistence type="predicted"/>
<dbReference type="SUPFAM" id="SSF55856">
    <property type="entry name" value="Cytochrome b5-like heme/steroid binding domain"/>
    <property type="match status" value="1"/>
</dbReference>
<dbReference type="AlphaFoldDB" id="A0A523UU22"/>
<feature type="domain" description="Cytochrome b5 heme-binding" evidence="2">
    <location>
        <begin position="31"/>
        <end position="102"/>
    </location>
</feature>
<comment type="caution">
    <text evidence="3">The sequence shown here is derived from an EMBL/GenBank/DDBJ whole genome shotgun (WGS) entry which is preliminary data.</text>
</comment>
<dbReference type="Pfam" id="PF00173">
    <property type="entry name" value="Cyt-b5"/>
    <property type="match status" value="1"/>
</dbReference>
<reference evidence="3 4" key="1">
    <citation type="submission" date="2019-03" db="EMBL/GenBank/DDBJ databases">
        <title>Metabolic potential of uncultured bacteria and archaea associated with petroleum seepage in deep-sea sediments.</title>
        <authorList>
            <person name="Dong X."/>
            <person name="Hubert C."/>
        </authorList>
    </citation>
    <scope>NUCLEOTIDE SEQUENCE [LARGE SCALE GENOMIC DNA]</scope>
    <source>
        <strain evidence="3">E44_bin18</strain>
    </source>
</reference>
<organism evidence="3 4">
    <name type="scientific">candidate division TA06 bacterium</name>
    <dbReference type="NCBI Taxonomy" id="2250710"/>
    <lineage>
        <taxon>Bacteria</taxon>
        <taxon>Bacteria division TA06</taxon>
    </lineage>
</organism>
<dbReference type="InterPro" id="IPR036400">
    <property type="entry name" value="Cyt_B5-like_heme/steroid_sf"/>
</dbReference>
<evidence type="ECO:0000313" key="4">
    <source>
        <dbReference type="Proteomes" id="UP000315525"/>
    </source>
</evidence>
<accession>A0A523UU22</accession>
<evidence type="ECO:0000259" key="2">
    <source>
        <dbReference type="SMART" id="SM01117"/>
    </source>
</evidence>
<keyword evidence="1" id="KW-0812">Transmembrane</keyword>
<evidence type="ECO:0000313" key="3">
    <source>
        <dbReference type="EMBL" id="TET46053.1"/>
    </source>
</evidence>
<evidence type="ECO:0000256" key="1">
    <source>
        <dbReference type="SAM" id="Phobius"/>
    </source>
</evidence>
<feature type="transmembrane region" description="Helical" evidence="1">
    <location>
        <begin position="115"/>
        <end position="137"/>
    </location>
</feature>
<gene>
    <name evidence="3" type="ORF">E3J62_05800</name>
</gene>